<feature type="region of interest" description="Disordered" evidence="1">
    <location>
        <begin position="225"/>
        <end position="260"/>
    </location>
</feature>
<evidence type="ECO:0000256" key="1">
    <source>
        <dbReference type="SAM" id="MobiDB-lite"/>
    </source>
</evidence>
<dbReference type="EMBL" id="KX838294">
    <property type="protein sequence ID" value="AUO30902.1"/>
    <property type="molecule type" value="Genomic_DNA"/>
</dbReference>
<feature type="compositionally biased region" description="Basic and acidic residues" evidence="1">
    <location>
        <begin position="570"/>
        <end position="584"/>
    </location>
</feature>
<organism evidence="2">
    <name type="scientific">Helicobacter pylori</name>
    <name type="common">Campylobacter pylori</name>
    <dbReference type="NCBI Taxonomy" id="210"/>
    <lineage>
        <taxon>Bacteria</taxon>
        <taxon>Pseudomonadati</taxon>
        <taxon>Campylobacterota</taxon>
        <taxon>Epsilonproteobacteria</taxon>
        <taxon>Campylobacterales</taxon>
        <taxon>Helicobacteraceae</taxon>
        <taxon>Helicobacter</taxon>
    </lineage>
</organism>
<feature type="compositionally biased region" description="Basic and acidic residues" evidence="1">
    <location>
        <begin position="329"/>
        <end position="350"/>
    </location>
</feature>
<feature type="compositionally biased region" description="Polar residues" evidence="1">
    <location>
        <begin position="520"/>
        <end position="533"/>
    </location>
</feature>
<feature type="region of interest" description="Disordered" evidence="1">
    <location>
        <begin position="326"/>
        <end position="355"/>
    </location>
</feature>
<protein>
    <submittedName>
        <fullName evidence="2">Uncharacterized protein</fullName>
    </submittedName>
</protein>
<proteinExistence type="predicted"/>
<feature type="compositionally biased region" description="Basic and acidic residues" evidence="1">
    <location>
        <begin position="618"/>
        <end position="630"/>
    </location>
</feature>
<feature type="compositionally biased region" description="Basic and acidic residues" evidence="1">
    <location>
        <begin position="247"/>
        <end position="260"/>
    </location>
</feature>
<name>A0A3G1LWW0_HELPX</name>
<feature type="compositionally biased region" description="Polar residues" evidence="1">
    <location>
        <begin position="554"/>
        <end position="569"/>
    </location>
</feature>
<feature type="compositionally biased region" description="Basic and acidic residues" evidence="1">
    <location>
        <begin position="591"/>
        <end position="607"/>
    </location>
</feature>
<accession>A0A3G1LWW0</accession>
<evidence type="ECO:0000313" key="2">
    <source>
        <dbReference type="EMBL" id="AUO30902.1"/>
    </source>
</evidence>
<feature type="compositionally biased region" description="Polar residues" evidence="1">
    <location>
        <begin position="226"/>
        <end position="236"/>
    </location>
</feature>
<reference evidence="2" key="1">
    <citation type="journal article" date="2017" name="Helicobacter">
        <title>The expression of Helicobacter pylori tfs plasticity zone cluster is regulated by pH and adherence, and its composition is associated with differential gastric IL-8 secretion.</title>
        <authorList>
            <person name="Silva B."/>
            <person name="Nunes A."/>
            <person name="Vale F.F."/>
            <person name="Rocha R."/>
            <person name="Gomes J.P."/>
            <person name="Dias R."/>
            <person name="Oleastro M."/>
        </authorList>
    </citation>
    <scope>NUCLEOTIDE SEQUENCE</scope>
    <source>
        <strain evidence="2">HpDeM53M</strain>
    </source>
</reference>
<sequence>MQDFINGFLKAWKAWSDDGKDAFLESFLDEVKNSKNDPTNFLGILEQEIKSLSQEGLKDDISFMLEVIESMKNEISNTKDNENVSDFFNAFQQEINEEQSISNDNPSEFVESLAQAITETQENTNKNEIELTEQKSVLEMSEDEYYEYQQEQHIQMNEDDGIVRVSAKLEQQELEREEAELESKALQDYEENQIQRAGEISIAEHENKLEKQELEKYALEAENKSLKQYNESQNPDTLYEQQVVQEQSKEEERSNKQDLELETLRDNNIKKGLDDESLGLLESLQILRDETNEVANYLRANEIDYSRPTGENITSKIASLALEENNQLNEKETDTQEQAKHTEKEQEKPKIAPSNDIDLKDKYASLHSFFKQTELDIKQKRIKTKLDFKESFLNYAKNHMNEDELKVLLVVSQKEPTKLTKEHINLIKDCLEQAHGNKHMQDKGLQLSVKSILGHQLEKEHHEVLKDYLAKSKDSLEPMDNRVYEVMRKHLDKQQAKTLKNLDSATQSVVVNAIKEQNKANKNSEQPKNSQNEPRQETTSAQTNSTATQQENTKQNQAIEQNGTTQAKEPQSKQEPKKTLHPDEPWLNYDPKAHKCLQERQKEEIQEKAQSNNSDEPWIEHGKRMQEKAKAHYQACLEREKAKELAKEQNNAQKEVKKEMPTIDMATHKIRSLRAEGVRKIL</sequence>
<feature type="region of interest" description="Disordered" evidence="1">
    <location>
        <begin position="517"/>
        <end position="630"/>
    </location>
</feature>
<feature type="compositionally biased region" description="Low complexity" evidence="1">
    <location>
        <begin position="537"/>
        <end position="553"/>
    </location>
</feature>
<dbReference type="AlphaFoldDB" id="A0A3G1LWW0"/>